<evidence type="ECO:0000313" key="3">
    <source>
        <dbReference type="Proteomes" id="UP001341840"/>
    </source>
</evidence>
<keyword evidence="3" id="KW-1185">Reference proteome</keyword>
<evidence type="ECO:0000256" key="1">
    <source>
        <dbReference type="SAM" id="MobiDB-lite"/>
    </source>
</evidence>
<reference evidence="2 3" key="1">
    <citation type="journal article" date="2023" name="Plants (Basel)">
        <title>Bridging the Gap: Combining Genomics and Transcriptomics Approaches to Understand Stylosanthes scabra, an Orphan Legume from the Brazilian Caatinga.</title>
        <authorList>
            <person name="Ferreira-Neto J.R.C."/>
            <person name="da Silva M.D."/>
            <person name="Binneck E."/>
            <person name="de Melo N.F."/>
            <person name="da Silva R.H."/>
            <person name="de Melo A.L.T.M."/>
            <person name="Pandolfi V."/>
            <person name="Bustamante F.O."/>
            <person name="Brasileiro-Vidal A.C."/>
            <person name="Benko-Iseppon A.M."/>
        </authorList>
    </citation>
    <scope>NUCLEOTIDE SEQUENCE [LARGE SCALE GENOMIC DNA]</scope>
    <source>
        <tissue evidence="2">Leaves</tissue>
    </source>
</reference>
<feature type="compositionally biased region" description="Basic and acidic residues" evidence="1">
    <location>
        <begin position="55"/>
        <end position="83"/>
    </location>
</feature>
<sequence length="83" mass="8747">MDDITGAGYADFKEASRVDSFRESLSGVSNARANLKVKLEGGSETLEDSNGVDKAIGESDVHGGDEVKNGDKSKDEKDLASPE</sequence>
<evidence type="ECO:0000313" key="2">
    <source>
        <dbReference type="EMBL" id="MED6187097.1"/>
    </source>
</evidence>
<accession>A0ABU6WMJ0</accession>
<organism evidence="2 3">
    <name type="scientific">Stylosanthes scabra</name>
    <dbReference type="NCBI Taxonomy" id="79078"/>
    <lineage>
        <taxon>Eukaryota</taxon>
        <taxon>Viridiplantae</taxon>
        <taxon>Streptophyta</taxon>
        <taxon>Embryophyta</taxon>
        <taxon>Tracheophyta</taxon>
        <taxon>Spermatophyta</taxon>
        <taxon>Magnoliopsida</taxon>
        <taxon>eudicotyledons</taxon>
        <taxon>Gunneridae</taxon>
        <taxon>Pentapetalae</taxon>
        <taxon>rosids</taxon>
        <taxon>fabids</taxon>
        <taxon>Fabales</taxon>
        <taxon>Fabaceae</taxon>
        <taxon>Papilionoideae</taxon>
        <taxon>50 kb inversion clade</taxon>
        <taxon>dalbergioids sensu lato</taxon>
        <taxon>Dalbergieae</taxon>
        <taxon>Pterocarpus clade</taxon>
        <taxon>Stylosanthes</taxon>
    </lineage>
</organism>
<gene>
    <name evidence="2" type="ORF">PIB30_073114</name>
</gene>
<name>A0ABU6WMJ0_9FABA</name>
<comment type="caution">
    <text evidence="2">The sequence shown here is derived from an EMBL/GenBank/DDBJ whole genome shotgun (WGS) entry which is preliminary data.</text>
</comment>
<dbReference type="Proteomes" id="UP001341840">
    <property type="component" value="Unassembled WGS sequence"/>
</dbReference>
<feature type="region of interest" description="Disordered" evidence="1">
    <location>
        <begin position="42"/>
        <end position="83"/>
    </location>
</feature>
<dbReference type="EMBL" id="JASCZI010182122">
    <property type="protein sequence ID" value="MED6187097.1"/>
    <property type="molecule type" value="Genomic_DNA"/>
</dbReference>
<proteinExistence type="predicted"/>
<protein>
    <submittedName>
        <fullName evidence="2">Uncharacterized protein</fullName>
    </submittedName>
</protein>